<reference evidence="1 2" key="1">
    <citation type="submission" date="2019-02" db="EMBL/GenBank/DDBJ databases">
        <title>Deep-cultivation of Planctomycetes and their phenomic and genomic characterization uncovers novel biology.</title>
        <authorList>
            <person name="Wiegand S."/>
            <person name="Jogler M."/>
            <person name="Boedeker C."/>
            <person name="Pinto D."/>
            <person name="Vollmers J."/>
            <person name="Rivas-Marin E."/>
            <person name="Kohn T."/>
            <person name="Peeters S.H."/>
            <person name="Heuer A."/>
            <person name="Rast P."/>
            <person name="Oberbeckmann S."/>
            <person name="Bunk B."/>
            <person name="Jeske O."/>
            <person name="Meyerdierks A."/>
            <person name="Storesund J.E."/>
            <person name="Kallscheuer N."/>
            <person name="Luecker S."/>
            <person name="Lage O.M."/>
            <person name="Pohl T."/>
            <person name="Merkel B.J."/>
            <person name="Hornburger P."/>
            <person name="Mueller R.-W."/>
            <person name="Bruemmer F."/>
            <person name="Labrenz M."/>
            <person name="Spormann A.M."/>
            <person name="Op den Camp H."/>
            <person name="Overmann J."/>
            <person name="Amann R."/>
            <person name="Jetten M.S.M."/>
            <person name="Mascher T."/>
            <person name="Medema M.H."/>
            <person name="Devos D.P."/>
            <person name="Kaster A.-K."/>
            <person name="Ovreas L."/>
            <person name="Rohde M."/>
            <person name="Galperin M.Y."/>
            <person name="Jogler C."/>
        </authorList>
    </citation>
    <scope>NUCLEOTIDE SEQUENCE [LARGE SCALE GENOMIC DNA]</scope>
    <source>
        <strain evidence="1 2">K23_9</strain>
    </source>
</reference>
<dbReference type="EMBL" id="CP036526">
    <property type="protein sequence ID" value="QDT10922.1"/>
    <property type="molecule type" value="Genomic_DNA"/>
</dbReference>
<name>A0A517NUX7_9BACT</name>
<sequence>MWLDLNRSAGSVTSVMTDMCCPRMYSTWWLKSPLGVKLSWRLSVKRWMTFCKSYRKHRDVIYATHKGDSEKNVYPIRCVRVGKWKYTRKLHREFAYTTHTDVWAKETPRDPKHWSNAGHHWQSYIDAAHTDPKAAALLNDYHSNPAE</sequence>
<dbReference type="Gene3D" id="3.40.720.10">
    <property type="entry name" value="Alkaline Phosphatase, subunit A"/>
    <property type="match status" value="1"/>
</dbReference>
<keyword evidence="2" id="KW-1185">Reference proteome</keyword>
<evidence type="ECO:0000313" key="1">
    <source>
        <dbReference type="EMBL" id="QDT10922.1"/>
    </source>
</evidence>
<evidence type="ECO:0000313" key="2">
    <source>
        <dbReference type="Proteomes" id="UP000319817"/>
    </source>
</evidence>
<dbReference type="AlphaFoldDB" id="A0A517NUX7"/>
<gene>
    <name evidence="1" type="ORF">K239x_29150</name>
</gene>
<organism evidence="1 2">
    <name type="scientific">Stieleria marina</name>
    <dbReference type="NCBI Taxonomy" id="1930275"/>
    <lineage>
        <taxon>Bacteria</taxon>
        <taxon>Pseudomonadati</taxon>
        <taxon>Planctomycetota</taxon>
        <taxon>Planctomycetia</taxon>
        <taxon>Pirellulales</taxon>
        <taxon>Pirellulaceae</taxon>
        <taxon>Stieleria</taxon>
    </lineage>
</organism>
<dbReference type="InterPro" id="IPR017850">
    <property type="entry name" value="Alkaline_phosphatase_core_sf"/>
</dbReference>
<accession>A0A517NUX7</accession>
<dbReference type="Proteomes" id="UP000319817">
    <property type="component" value="Chromosome"/>
</dbReference>
<proteinExistence type="predicted"/>
<protein>
    <submittedName>
        <fullName evidence="1">Uncharacterized protein</fullName>
    </submittedName>
</protein>